<proteinExistence type="predicted"/>
<protein>
    <submittedName>
        <fullName evidence="1">8070_t:CDS:1</fullName>
    </submittedName>
</protein>
<name>A0ACA9RJZ6_9GLOM</name>
<dbReference type="Proteomes" id="UP000789920">
    <property type="component" value="Unassembled WGS sequence"/>
</dbReference>
<feature type="non-terminal residue" evidence="1">
    <location>
        <position position="1"/>
    </location>
</feature>
<comment type="caution">
    <text evidence="1">The sequence shown here is derived from an EMBL/GenBank/DDBJ whole genome shotgun (WGS) entry which is preliminary data.</text>
</comment>
<evidence type="ECO:0000313" key="2">
    <source>
        <dbReference type="Proteomes" id="UP000789920"/>
    </source>
</evidence>
<reference evidence="1" key="1">
    <citation type="submission" date="2021-06" db="EMBL/GenBank/DDBJ databases">
        <authorList>
            <person name="Kallberg Y."/>
            <person name="Tangrot J."/>
            <person name="Rosling A."/>
        </authorList>
    </citation>
    <scope>NUCLEOTIDE SEQUENCE</scope>
    <source>
        <strain evidence="1">MA461A</strain>
    </source>
</reference>
<organism evidence="1 2">
    <name type="scientific">Racocetra persica</name>
    <dbReference type="NCBI Taxonomy" id="160502"/>
    <lineage>
        <taxon>Eukaryota</taxon>
        <taxon>Fungi</taxon>
        <taxon>Fungi incertae sedis</taxon>
        <taxon>Mucoromycota</taxon>
        <taxon>Glomeromycotina</taxon>
        <taxon>Glomeromycetes</taxon>
        <taxon>Diversisporales</taxon>
        <taxon>Gigasporaceae</taxon>
        <taxon>Racocetra</taxon>
    </lineage>
</organism>
<accession>A0ACA9RJZ6</accession>
<sequence length="70" mass="7363">ISFNTTIANIALKVSALQGPCIEIASTGEYANGSMFTVSKIASAELLCLSDVAGVQDTRGSLVWFLSPQR</sequence>
<keyword evidence="2" id="KW-1185">Reference proteome</keyword>
<evidence type="ECO:0000313" key="1">
    <source>
        <dbReference type="EMBL" id="CAG8796016.1"/>
    </source>
</evidence>
<dbReference type="EMBL" id="CAJVQC010056062">
    <property type="protein sequence ID" value="CAG8796016.1"/>
    <property type="molecule type" value="Genomic_DNA"/>
</dbReference>
<gene>
    <name evidence="1" type="ORF">RPERSI_LOCUS20076</name>
</gene>